<feature type="domain" description="EGF-like" evidence="14">
    <location>
        <begin position="318"/>
        <end position="355"/>
    </location>
</feature>
<dbReference type="EMBL" id="SRMA01000760">
    <property type="protein sequence ID" value="TRZ04316.1"/>
    <property type="molecule type" value="Genomic_DNA"/>
</dbReference>
<dbReference type="PROSITE" id="PS50041">
    <property type="entry name" value="C_TYPE_LECTIN_2"/>
    <property type="match status" value="1"/>
</dbReference>
<keyword evidence="17" id="KW-1185">Reference proteome</keyword>
<evidence type="ECO:0000259" key="15">
    <source>
        <dbReference type="PROSITE" id="PS50041"/>
    </source>
</evidence>
<feature type="signal peptide" evidence="13">
    <location>
        <begin position="1"/>
        <end position="17"/>
    </location>
</feature>
<dbReference type="FunFam" id="2.10.25.10:FF:000119">
    <property type="entry name" value="vitamin K-dependent protein S"/>
    <property type="match status" value="1"/>
</dbReference>
<comment type="subcellular location">
    <subcellularLocation>
        <location evidence="1">Membrane</location>
        <topology evidence="1">Single-pass type I membrane protein</topology>
    </subcellularLocation>
</comment>
<evidence type="ECO:0000256" key="2">
    <source>
        <dbReference type="ARBA" id="ARBA00022536"/>
    </source>
</evidence>
<evidence type="ECO:0000313" key="16">
    <source>
        <dbReference type="EMBL" id="TRZ04316.1"/>
    </source>
</evidence>
<dbReference type="PROSITE" id="PS00615">
    <property type="entry name" value="C_TYPE_LECTIN_1"/>
    <property type="match status" value="1"/>
</dbReference>
<dbReference type="InterPro" id="IPR001881">
    <property type="entry name" value="EGF-like_Ca-bd_dom"/>
</dbReference>
<dbReference type="Pfam" id="PF12662">
    <property type="entry name" value="cEGF"/>
    <property type="match status" value="1"/>
</dbReference>
<dbReference type="Gene3D" id="2.10.25.10">
    <property type="entry name" value="Laminin"/>
    <property type="match status" value="5"/>
</dbReference>
<dbReference type="SUPFAM" id="SSF56436">
    <property type="entry name" value="C-type lectin-like"/>
    <property type="match status" value="1"/>
</dbReference>
<evidence type="ECO:0000256" key="7">
    <source>
        <dbReference type="ARBA" id="ARBA00022737"/>
    </source>
</evidence>
<dbReference type="InterPro" id="IPR051505">
    <property type="entry name" value="C-type_lectin_domain"/>
</dbReference>
<keyword evidence="6" id="KW-0430">Lectin</keyword>
<dbReference type="PROSITE" id="PS01187">
    <property type="entry name" value="EGF_CA"/>
    <property type="match status" value="1"/>
</dbReference>
<evidence type="ECO:0000256" key="11">
    <source>
        <dbReference type="PROSITE-ProRule" id="PRU00076"/>
    </source>
</evidence>
<dbReference type="Pfam" id="PF07645">
    <property type="entry name" value="EGF_CA"/>
    <property type="match status" value="2"/>
</dbReference>
<dbReference type="SUPFAM" id="SSF57184">
    <property type="entry name" value="Growth factor receptor domain"/>
    <property type="match status" value="1"/>
</dbReference>
<dbReference type="STRING" id="623744.A0A553RQ66"/>
<dbReference type="SMART" id="SM00034">
    <property type="entry name" value="CLECT"/>
    <property type="match status" value="1"/>
</dbReference>
<dbReference type="AlphaFoldDB" id="A0A553RQ66"/>
<evidence type="ECO:0000256" key="1">
    <source>
        <dbReference type="ARBA" id="ARBA00004479"/>
    </source>
</evidence>
<dbReference type="PROSITE" id="PS50026">
    <property type="entry name" value="EGF_3"/>
    <property type="match status" value="1"/>
</dbReference>
<dbReference type="GO" id="GO:0016020">
    <property type="term" value="C:membrane"/>
    <property type="evidence" value="ECO:0007669"/>
    <property type="project" value="UniProtKB-SubCell"/>
</dbReference>
<evidence type="ECO:0000256" key="12">
    <source>
        <dbReference type="SAM" id="Phobius"/>
    </source>
</evidence>
<dbReference type="SMART" id="SM00181">
    <property type="entry name" value="EGF"/>
    <property type="match status" value="5"/>
</dbReference>
<dbReference type="SUPFAM" id="SSF57196">
    <property type="entry name" value="EGF/Laminin"/>
    <property type="match status" value="2"/>
</dbReference>
<keyword evidence="2 11" id="KW-0245">EGF-like domain</keyword>
<proteinExistence type="predicted"/>
<keyword evidence="10 11" id="KW-1015">Disulfide bond</keyword>
<comment type="caution">
    <text evidence="16">The sequence shown here is derived from an EMBL/GenBank/DDBJ whole genome shotgun (WGS) entry which is preliminary data.</text>
</comment>
<evidence type="ECO:0000256" key="5">
    <source>
        <dbReference type="ARBA" id="ARBA00022729"/>
    </source>
</evidence>
<evidence type="ECO:0008006" key="18">
    <source>
        <dbReference type="Google" id="ProtNLM"/>
    </source>
</evidence>
<evidence type="ECO:0000313" key="17">
    <source>
        <dbReference type="Proteomes" id="UP000316079"/>
    </source>
</evidence>
<dbReference type="PANTHER" id="PTHR14789">
    <property type="entry name" value="CHONDROLECTIN VARIANT CHODLFDELTAE"/>
    <property type="match status" value="1"/>
</dbReference>
<dbReference type="PRINTS" id="PR00907">
    <property type="entry name" value="THRMBOMODULN"/>
</dbReference>
<keyword evidence="5 13" id="KW-0732">Signal</keyword>
<dbReference type="PROSITE" id="PS01186">
    <property type="entry name" value="EGF_2"/>
    <property type="match status" value="2"/>
</dbReference>
<sequence>MMRVLVFMLSTLAAGGTDRVSTTCSTEACLTLHLEEEVHFEDASKNCINNGGNLVTLRDLDEFESVKAALLSAAAEDSAVFSLKLWIGLSLQKQRCTDFTEDLNGFRWTSEPKTVSGYSNWKKKPLSTCTEKRCVSVSLSDDLKWVDGSCREGAFYMCRFLSKGMCRPIVLEEKSDVKYILPFLLNPLTPHERLEMLPHGTSAEIQCGGSEDTLVSFCVNKHGLFSWTNSERFCARDRRKCARNNGGCEHLCEDTETGSVRCDCREGYQLLDDDVSCALKNHCENSPCDTKCVPTPSGFSCACAEGFHLAADNISCVDINECHQRICGEHTCHNTPGSYICECRPGFRHVSGRCEDVDECTESRCKQGCLNSQGSFSCYCHAGYSSPSGNRNVCVDVNECLIFKPCEDICINTLGSFRCSCGEDFILAKNGISCVQNTKIPTFPSETSILEPSLKPDRFGTTTGSAPVLNNTNTKTDSSKRKESLLGSSWFLVCVWGSAIPLLLLIVLTTVFVIFRWTRSRKTSKSSATGDNYCWVSSGLDQEQRNGNSTH</sequence>
<evidence type="ECO:0000256" key="13">
    <source>
        <dbReference type="SAM" id="SignalP"/>
    </source>
</evidence>
<dbReference type="Pfam" id="PF14670">
    <property type="entry name" value="FXa_inhibition"/>
    <property type="match status" value="1"/>
</dbReference>
<evidence type="ECO:0000256" key="4">
    <source>
        <dbReference type="ARBA" id="ARBA00022692"/>
    </source>
</evidence>
<dbReference type="GO" id="GO:0030246">
    <property type="term" value="F:carbohydrate binding"/>
    <property type="evidence" value="ECO:0007669"/>
    <property type="project" value="UniProtKB-KW"/>
</dbReference>
<dbReference type="InterPro" id="IPR049883">
    <property type="entry name" value="NOTCH1_EGF-like"/>
</dbReference>
<feature type="domain" description="C-type lectin" evidence="15">
    <location>
        <begin position="25"/>
        <end position="159"/>
    </location>
</feature>
<gene>
    <name evidence="16" type="ORF">DNTS_010803</name>
</gene>
<dbReference type="InterPro" id="IPR018097">
    <property type="entry name" value="EGF_Ca-bd_CS"/>
</dbReference>
<evidence type="ECO:0000259" key="14">
    <source>
        <dbReference type="PROSITE" id="PS50026"/>
    </source>
</evidence>
<evidence type="ECO:0000256" key="8">
    <source>
        <dbReference type="ARBA" id="ARBA00022989"/>
    </source>
</evidence>
<keyword evidence="4 12" id="KW-0812">Transmembrane</keyword>
<reference evidence="16 17" key="1">
    <citation type="journal article" date="2019" name="Sci. Data">
        <title>Hybrid genome assembly and annotation of Danionella translucida.</title>
        <authorList>
            <person name="Kadobianskyi M."/>
            <person name="Schulze L."/>
            <person name="Schuelke M."/>
            <person name="Judkewitz B."/>
        </authorList>
    </citation>
    <scope>NUCLEOTIDE SEQUENCE [LARGE SCALE GENOMIC DNA]</scope>
    <source>
        <strain evidence="16 17">Bolton</strain>
    </source>
</reference>
<feature type="chain" id="PRO_5021966955" description="C-type lectin domain-containing protein" evidence="13">
    <location>
        <begin position="18"/>
        <end position="551"/>
    </location>
</feature>
<feature type="disulfide bond" evidence="11">
    <location>
        <begin position="322"/>
        <end position="332"/>
    </location>
</feature>
<keyword evidence="9 12" id="KW-0472">Membrane</keyword>
<dbReference type="InterPro" id="IPR018378">
    <property type="entry name" value="C-type_lectin_CS"/>
</dbReference>
<dbReference type="InterPro" id="IPR001304">
    <property type="entry name" value="C-type_lectin-like"/>
</dbReference>
<dbReference type="InterPro" id="IPR016187">
    <property type="entry name" value="CTDL_fold"/>
</dbReference>
<dbReference type="InterPro" id="IPR000152">
    <property type="entry name" value="EGF-type_Asp/Asn_hydroxyl_site"/>
</dbReference>
<dbReference type="InterPro" id="IPR009030">
    <property type="entry name" value="Growth_fac_rcpt_cys_sf"/>
</dbReference>
<keyword evidence="7" id="KW-0677">Repeat</keyword>
<dbReference type="GO" id="GO:0005509">
    <property type="term" value="F:calcium ion binding"/>
    <property type="evidence" value="ECO:0007669"/>
    <property type="project" value="InterPro"/>
</dbReference>
<keyword evidence="3" id="KW-0597">Phosphoprotein</keyword>
<dbReference type="PROSITE" id="PS00010">
    <property type="entry name" value="ASX_HYDROXYL"/>
    <property type="match status" value="2"/>
</dbReference>
<dbReference type="OrthoDB" id="10045365at2759"/>
<dbReference type="Proteomes" id="UP000316079">
    <property type="component" value="Unassembled WGS sequence"/>
</dbReference>
<comment type="caution">
    <text evidence="11">Lacks conserved residue(s) required for the propagation of feature annotation.</text>
</comment>
<keyword evidence="8 12" id="KW-1133">Transmembrane helix</keyword>
<organism evidence="16 17">
    <name type="scientific">Danionella cerebrum</name>
    <dbReference type="NCBI Taxonomy" id="2873325"/>
    <lineage>
        <taxon>Eukaryota</taxon>
        <taxon>Metazoa</taxon>
        <taxon>Chordata</taxon>
        <taxon>Craniata</taxon>
        <taxon>Vertebrata</taxon>
        <taxon>Euteleostomi</taxon>
        <taxon>Actinopterygii</taxon>
        <taxon>Neopterygii</taxon>
        <taxon>Teleostei</taxon>
        <taxon>Ostariophysi</taxon>
        <taxon>Cypriniformes</taxon>
        <taxon>Danionidae</taxon>
        <taxon>Danioninae</taxon>
        <taxon>Danionella</taxon>
    </lineage>
</organism>
<protein>
    <recommendedName>
        <fullName evidence="18">C-type lectin domain-containing protein</fullName>
    </recommendedName>
</protein>
<dbReference type="SMART" id="SM00179">
    <property type="entry name" value="EGF_CA"/>
    <property type="match status" value="5"/>
</dbReference>
<dbReference type="InterPro" id="IPR016186">
    <property type="entry name" value="C-type_lectin-like/link_sf"/>
</dbReference>
<evidence type="ECO:0000256" key="6">
    <source>
        <dbReference type="ARBA" id="ARBA00022734"/>
    </source>
</evidence>
<evidence type="ECO:0000256" key="3">
    <source>
        <dbReference type="ARBA" id="ARBA00022553"/>
    </source>
</evidence>
<evidence type="ECO:0000256" key="9">
    <source>
        <dbReference type="ARBA" id="ARBA00023136"/>
    </source>
</evidence>
<dbReference type="PANTHER" id="PTHR14789:SF8">
    <property type="entry name" value="C-TYPE LECTIN DOMAIN FAMILY 14 MEMBER A PRECURSOR-RELATED"/>
    <property type="match status" value="1"/>
</dbReference>
<evidence type="ECO:0000256" key="10">
    <source>
        <dbReference type="ARBA" id="ARBA00023157"/>
    </source>
</evidence>
<feature type="transmembrane region" description="Helical" evidence="12">
    <location>
        <begin position="490"/>
        <end position="515"/>
    </location>
</feature>
<accession>A0A553RQ66</accession>
<dbReference type="Gene3D" id="3.10.100.10">
    <property type="entry name" value="Mannose-Binding Protein A, subunit A"/>
    <property type="match status" value="1"/>
</dbReference>
<name>A0A553RQ66_9TELE</name>
<dbReference type="InterPro" id="IPR000742">
    <property type="entry name" value="EGF"/>
</dbReference>
<dbReference type="CDD" id="cd00054">
    <property type="entry name" value="EGF_CA"/>
    <property type="match status" value="2"/>
</dbReference>
<dbReference type="InterPro" id="IPR026823">
    <property type="entry name" value="cEGF"/>
</dbReference>